<feature type="region of interest" description="Disordered" evidence="2">
    <location>
        <begin position="2085"/>
        <end position="2106"/>
    </location>
</feature>
<evidence type="ECO:0000256" key="2">
    <source>
        <dbReference type="SAM" id="MobiDB-lite"/>
    </source>
</evidence>
<feature type="compositionally biased region" description="Low complexity" evidence="2">
    <location>
        <begin position="131"/>
        <end position="140"/>
    </location>
</feature>
<feature type="region of interest" description="Disordered" evidence="2">
    <location>
        <begin position="615"/>
        <end position="649"/>
    </location>
</feature>
<feature type="compositionally biased region" description="Polar residues" evidence="2">
    <location>
        <begin position="1414"/>
        <end position="1425"/>
    </location>
</feature>
<dbReference type="Proteomes" id="UP001195483">
    <property type="component" value="Unassembled WGS sequence"/>
</dbReference>
<feature type="domain" description="FBX41/ZN365 C2H2-type zinc finger" evidence="3">
    <location>
        <begin position="15"/>
        <end position="42"/>
    </location>
</feature>
<reference evidence="4" key="1">
    <citation type="journal article" date="2021" name="Genome Biol. Evol.">
        <title>A High-Quality Reference Genome for a Parasitic Bivalve with Doubly Uniparental Inheritance (Bivalvia: Unionida).</title>
        <authorList>
            <person name="Smith C.H."/>
        </authorList>
    </citation>
    <scope>NUCLEOTIDE SEQUENCE</scope>
    <source>
        <strain evidence="4">CHS0354</strain>
    </source>
</reference>
<feature type="compositionally biased region" description="Basic and acidic residues" evidence="2">
    <location>
        <begin position="555"/>
        <end position="569"/>
    </location>
</feature>
<sequence>MEASPGNPDYLTELIPYRCPKCGDLRRFATLRELKRHLEGDHYFKMGCIRPRKRLRVFTQDAEDKNHLMDNPISSPTSGERYSEDSARMSPLLHSYKEEAKMLEMQVEFAKQEELKNKLSGIKSKAKDNVSSSPSGSGTDSKTDPSIDRIGDDNSTSFVNHEKTFTNVPSSLSKNDFNKIPPLKSGYSEFRNVLDSLNQEVIRSRERQWKSAESLHKAEDILLGMEKAAEEKCEEQRRIIQKLLKGLNDKEDTLRSASNELDTLQLQRQRLLKETEDIFYKADEKNRILRHELEHKERQMSCLNRELEKLKFYSQTELRQKDEELKNANKEAKRLEWEREHLTREAEELLKRADLNSEGLRKTNERKEEQLRYVNKELDKLRWEQQDLLEQSIELYKKADEGTNILKGMLKAKDQQLNEALEGLKHMHEVQARLLEESRWLTQQADENSDSMKKLLIKKEEQFRLAKHELEKLRDDEKNLRESSASFASKAESNSAIIENLQELVQRKEEELCKTKTELSSLKKFISQTAEKERVARAKLEKFIGELIDRADKAEKETRTLTRTSDKNSSRSQSYIHTNEDDTVNEHVKTSRSPGNGTQSIWTRKLAEDIATGKHIQESMSAKHIQDSLTRRNRDSKQHPQKPCIKGKINPLGHQIVDLGMDSWFENYPGFSLRPAVNPVPDQLEESPGLLITQVVQTNNSDRIAMDSAQPEETNYSFGVSKHVHDGGNNTETVNMQNVQMYGNISSPPSWVQSHGDLQDKNSHFKVGAQFVSHKHVNNSQINANNSYTQTGFQFPDDPHEDASRAQYGMYIYANKNAQHNRLNGPLQLKASSDSQHYATRQEKEIMFRQGGELAMRGNQPIVQSDVFEYPYATKPKLERHGGELVHTKKQLLLPHFVGSDRLINQMSVTEQEEAHYPIETDESDDISNRGYETCGMEHFEFQPNVYKQRSKAMIEPGGFDNPPEQVPVMLQQHHKVGQHQARAVRNETYGQEAPLGININISRHRDSDTQEHNSYILSPPKSFRDYSSMPCGLNDPKYFRNEDDYDDINFQIEPDHDEIGKYQPFSHVTKQHCVPSVKLERLHRFSKSEADLPRHLKTLPGRAHADLGYLNKKLGSKKATPHKGFHLSQPAKTNLRRHLRILPGPINIEPGGHLSRKSDTSLKKYMLPQLDDSILPDRPSSNYRRRTQSQSPTARRRDRRSVDPDRSYEDHRVEDSYTYFGDIIPPRNLKKLSVAHMPIVRPTCRSHDNDEEKQVDTVGYVNNGNFEQIIDENGIMWEDNQDTLPDISDSELDRISPSGTEAVSGNMANSPISPKYREDESVSSRQSLQSRQNQTAFSKKGNIPNSGAMERSNHSNRQVSNVRTDVHSDVNMSRETSENPPEKNKHISSANEKIPNSDFVQSNCDNGRRMSGKYTTGSSLSASDLHSRERYSSKSSSSNSNSFLKSQSPLDSRSKYLSGEEESKRSKLFQPIKSPIAKSGSDQDLTSGGREVHATLILRENNTKCITPDSMLSEKFNETNEERSTDGTLSYNSEYTRKSPISDIPELLTEENHSVKSDCETSFRNIEQKSARLGPNTEEFIRGSPSVKAFKDKLDAIAQKYSVKSRCIKIPEAKLEQSSSCQDKVNAVAQKYSLKSIISNPAGKSDFRRQSSPERATSPVKSQNHSLFSSSGGNSSPEKRYGSGKQPDMVESSKYDMHLDNENRSSSFDRQYNLDRKPREISQISCDKLPGENGEISEGRHASYQNNFFSGVERQSCDETHVDQDRKFSNDIFSVLDGRLTPNKTSLGRHESFDGNMNAEGRNNSTFSDISSSKRTILRKSPLPYSSSDEVDEKLEEAEYTDDWEMDNVWRDASQHSKAFKSPSSENLDETDKSSIMHEHGSRDKKRNGQEDKVKQIESVHGRDVSYEFNDMPQKEEMVKKMCKPDARNDRSSVLNPDDSAKDTFIKHDAGSTMEIVRNELRSDHSIDAPELYDNDNIEDLRHSSRESNMNFKDAARPVSLSDGETIKQHINAITTMADIHQEDLYDSEEYVPEMDDLPESAQALSDLQQPGSMFAVPMIESSSVDGDSNKQYFIDQNNLTETELDTDADSRRISQDFSSGSDKDGFKIRVKRKVYSKSRFKRQTARKHVLSPSSSQG</sequence>
<feature type="region of interest" description="Disordered" evidence="2">
    <location>
        <begin position="1642"/>
        <end position="1691"/>
    </location>
</feature>
<dbReference type="EMBL" id="JAEAOA010000432">
    <property type="protein sequence ID" value="KAK3597772.1"/>
    <property type="molecule type" value="Genomic_DNA"/>
</dbReference>
<feature type="region of interest" description="Disordered" evidence="2">
    <location>
        <begin position="1787"/>
        <end position="1812"/>
    </location>
</feature>
<gene>
    <name evidence="4" type="ORF">CHS0354_006130</name>
</gene>
<evidence type="ECO:0000313" key="4">
    <source>
        <dbReference type="EMBL" id="KAK3597772.1"/>
    </source>
</evidence>
<feature type="compositionally biased region" description="Low complexity" evidence="2">
    <location>
        <begin position="1324"/>
        <end position="1335"/>
    </location>
</feature>
<keyword evidence="1" id="KW-0175">Coiled coil</keyword>
<feature type="compositionally biased region" description="Basic residues" evidence="2">
    <location>
        <begin position="2120"/>
        <end position="2131"/>
    </location>
</feature>
<proteinExistence type="predicted"/>
<feature type="compositionally biased region" description="Low complexity" evidence="2">
    <location>
        <begin position="1434"/>
        <end position="1449"/>
    </location>
</feature>
<feature type="compositionally biased region" description="Polar residues" evidence="2">
    <location>
        <begin position="1298"/>
        <end position="1313"/>
    </location>
</feature>
<feature type="coiled-coil region" evidence="1">
    <location>
        <begin position="456"/>
        <end position="511"/>
    </location>
</feature>
<feature type="compositionally biased region" description="Polar residues" evidence="2">
    <location>
        <begin position="1654"/>
        <end position="1666"/>
    </location>
</feature>
<feature type="region of interest" description="Disordered" evidence="2">
    <location>
        <begin position="120"/>
        <end position="158"/>
    </location>
</feature>
<comment type="caution">
    <text evidence="4">The sequence shown here is derived from an EMBL/GenBank/DDBJ whole genome shotgun (WGS) entry which is preliminary data.</text>
</comment>
<feature type="compositionally biased region" description="Polar residues" evidence="2">
    <location>
        <begin position="1802"/>
        <end position="1812"/>
    </location>
</feature>
<feature type="region of interest" description="Disordered" evidence="2">
    <location>
        <begin position="61"/>
        <end position="87"/>
    </location>
</feature>
<feature type="compositionally biased region" description="Basic and acidic residues" evidence="2">
    <location>
        <begin position="624"/>
        <end position="638"/>
    </location>
</feature>
<feature type="compositionally biased region" description="Polar residues" evidence="2">
    <location>
        <begin position="591"/>
        <end position="602"/>
    </location>
</feature>
<feature type="compositionally biased region" description="Low complexity" evidence="2">
    <location>
        <begin position="1667"/>
        <end position="1677"/>
    </location>
</feature>
<feature type="compositionally biased region" description="Basic and acidic residues" evidence="2">
    <location>
        <begin position="141"/>
        <end position="152"/>
    </location>
</feature>
<evidence type="ECO:0000256" key="1">
    <source>
        <dbReference type="SAM" id="Coils"/>
    </source>
</evidence>
<evidence type="ECO:0000313" key="5">
    <source>
        <dbReference type="Proteomes" id="UP001195483"/>
    </source>
</evidence>
<feature type="region of interest" description="Disordered" evidence="2">
    <location>
        <begin position="1856"/>
        <end position="1903"/>
    </location>
</feature>
<accession>A0AAE0ST67</accession>
<feature type="region of interest" description="Disordered" evidence="2">
    <location>
        <begin position="2120"/>
        <end position="2139"/>
    </location>
</feature>
<feature type="compositionally biased region" description="Basic and acidic residues" evidence="2">
    <location>
        <begin position="578"/>
        <end position="589"/>
    </location>
</feature>
<feature type="region of interest" description="Disordered" evidence="2">
    <location>
        <begin position="555"/>
        <end position="602"/>
    </location>
</feature>
<feature type="compositionally biased region" description="Basic and acidic residues" evidence="2">
    <location>
        <begin position="1201"/>
        <end position="1211"/>
    </location>
</feature>
<organism evidence="4 5">
    <name type="scientific">Potamilus streckersoni</name>
    <dbReference type="NCBI Taxonomy" id="2493646"/>
    <lineage>
        <taxon>Eukaryota</taxon>
        <taxon>Metazoa</taxon>
        <taxon>Spiralia</taxon>
        <taxon>Lophotrochozoa</taxon>
        <taxon>Mollusca</taxon>
        <taxon>Bivalvia</taxon>
        <taxon>Autobranchia</taxon>
        <taxon>Heteroconchia</taxon>
        <taxon>Palaeoheterodonta</taxon>
        <taxon>Unionida</taxon>
        <taxon>Unionoidea</taxon>
        <taxon>Unionidae</taxon>
        <taxon>Ambleminae</taxon>
        <taxon>Lampsilini</taxon>
        <taxon>Potamilus</taxon>
    </lineage>
</organism>
<feature type="compositionally biased region" description="Basic and acidic residues" evidence="2">
    <location>
        <begin position="1376"/>
        <end position="1386"/>
    </location>
</feature>
<evidence type="ECO:0000259" key="3">
    <source>
        <dbReference type="Pfam" id="PF23165"/>
    </source>
</evidence>
<feature type="coiled-coil region" evidence="1">
    <location>
        <begin position="240"/>
        <end position="384"/>
    </location>
</feature>
<dbReference type="InterPro" id="IPR057038">
    <property type="entry name" value="FBX41/ZN365_Znf-C2H2"/>
</dbReference>
<dbReference type="Pfam" id="PF23165">
    <property type="entry name" value="zf-C2H2_FBX41"/>
    <property type="match status" value="1"/>
</dbReference>
<name>A0AAE0ST67_9BIVA</name>
<protein>
    <recommendedName>
        <fullName evidence="3">FBX41/ZN365 C2H2-type zinc finger domain-containing protein</fullName>
    </recommendedName>
</protein>
<feature type="region of interest" description="Disordered" evidence="2">
    <location>
        <begin position="1280"/>
        <end position="1489"/>
    </location>
</feature>
<reference evidence="4" key="3">
    <citation type="submission" date="2023-05" db="EMBL/GenBank/DDBJ databases">
        <authorList>
            <person name="Smith C.H."/>
        </authorList>
    </citation>
    <scope>NUCLEOTIDE SEQUENCE</scope>
    <source>
        <strain evidence="4">CHS0354</strain>
        <tissue evidence="4">Mantle</tissue>
    </source>
</reference>
<feature type="compositionally biased region" description="Basic and acidic residues" evidence="2">
    <location>
        <begin position="1871"/>
        <end position="1903"/>
    </location>
</feature>
<reference evidence="4" key="2">
    <citation type="journal article" date="2021" name="Genome Biol. Evol.">
        <title>Developing a high-quality reference genome for a parasitic bivalve with doubly uniparental inheritance (Bivalvia: Unionida).</title>
        <authorList>
            <person name="Smith C.H."/>
        </authorList>
    </citation>
    <scope>NUCLEOTIDE SEQUENCE</scope>
    <source>
        <strain evidence="4">CHS0354</strain>
        <tissue evidence="4">Mantle</tissue>
    </source>
</reference>
<feature type="region of interest" description="Disordered" evidence="2">
    <location>
        <begin position="1169"/>
        <end position="1211"/>
    </location>
</feature>
<keyword evidence="5" id="KW-1185">Reference proteome</keyword>